<keyword evidence="2" id="KW-1185">Reference proteome</keyword>
<organism evidence="1 2">
    <name type="scientific">Quercus rubra</name>
    <name type="common">Northern red oak</name>
    <name type="synonym">Quercus borealis</name>
    <dbReference type="NCBI Taxonomy" id="3512"/>
    <lineage>
        <taxon>Eukaryota</taxon>
        <taxon>Viridiplantae</taxon>
        <taxon>Streptophyta</taxon>
        <taxon>Embryophyta</taxon>
        <taxon>Tracheophyta</taxon>
        <taxon>Spermatophyta</taxon>
        <taxon>Magnoliopsida</taxon>
        <taxon>eudicotyledons</taxon>
        <taxon>Gunneridae</taxon>
        <taxon>Pentapetalae</taxon>
        <taxon>rosids</taxon>
        <taxon>fabids</taxon>
        <taxon>Fagales</taxon>
        <taxon>Fagaceae</taxon>
        <taxon>Quercus</taxon>
    </lineage>
</organism>
<sequence>MTRTLFFESEPDSSLTGPGAVSGEEIAGAVLGELLFGTTTGASAGVAELDGMPAGVSGVAALVGGCGKFGAPTGTDSGALAGVVAGDVTGVGRLTGEGIGEDPFADGLGVGETDCAGGFAGVVAGDFAGETDGDFAGVVDNGGEIAGVDVGGDKAGDFEGDAGEIVGVDVGGDKAGEVVGEVAGECEGLVGEVDGEGEFVGVGVGFGFGDGEGALSACTKPLLCETETHKTKMESTTRQCIIIFFVWKHTQNLKKKEKESVFFWCV</sequence>
<proteinExistence type="predicted"/>
<accession>A0AAN7I5P1</accession>
<name>A0AAN7I5P1_QUERU</name>
<gene>
    <name evidence="1" type="ORF">RGQ29_032865</name>
</gene>
<evidence type="ECO:0000313" key="1">
    <source>
        <dbReference type="EMBL" id="KAK4546721.1"/>
    </source>
</evidence>
<comment type="caution">
    <text evidence="1">The sequence shown here is derived from an EMBL/GenBank/DDBJ whole genome shotgun (WGS) entry which is preliminary data.</text>
</comment>
<protein>
    <submittedName>
        <fullName evidence="1">Uncharacterized protein</fullName>
    </submittedName>
</protein>
<dbReference type="Proteomes" id="UP001324115">
    <property type="component" value="Unassembled WGS sequence"/>
</dbReference>
<dbReference type="AlphaFoldDB" id="A0AAN7I5P1"/>
<evidence type="ECO:0000313" key="2">
    <source>
        <dbReference type="Proteomes" id="UP001324115"/>
    </source>
</evidence>
<reference evidence="1 2" key="1">
    <citation type="journal article" date="2023" name="G3 (Bethesda)">
        <title>A haplotype-resolved chromosome-scale genome for Quercus rubra L. provides insights into the genetics of adaptive traits for red oak species.</title>
        <authorList>
            <person name="Kapoor B."/>
            <person name="Jenkins J."/>
            <person name="Schmutz J."/>
            <person name="Zhebentyayeva T."/>
            <person name="Kuelheim C."/>
            <person name="Coggeshall M."/>
            <person name="Heim C."/>
            <person name="Lasky J.R."/>
            <person name="Leites L."/>
            <person name="Islam-Faridi N."/>
            <person name="Romero-Severson J."/>
            <person name="DeLeo V.L."/>
            <person name="Lucas S.M."/>
            <person name="Lazic D."/>
            <person name="Gailing O."/>
            <person name="Carlson J."/>
            <person name="Staton M."/>
        </authorList>
    </citation>
    <scope>NUCLEOTIDE SEQUENCE [LARGE SCALE GENOMIC DNA]</scope>
    <source>
        <strain evidence="1">Pseudo-F2</strain>
    </source>
</reference>
<dbReference type="EMBL" id="JAXUIC010000245">
    <property type="protein sequence ID" value="KAK4546721.1"/>
    <property type="molecule type" value="Genomic_DNA"/>
</dbReference>